<evidence type="ECO:0000313" key="1">
    <source>
        <dbReference type="EMBL" id="KRK72984.1"/>
    </source>
</evidence>
<gene>
    <name evidence="1" type="ORF">FD30_GL000932</name>
</gene>
<evidence type="ECO:0000313" key="2">
    <source>
        <dbReference type="Proteomes" id="UP000051162"/>
    </source>
</evidence>
<sequence>MGESELIETMPGANTAPPVLLLQGTGGTNQEMLTFGRRLAPQSPLITIAGRQGVGSQRQYFRQTASTPADPQQLETEARWLAEQVTAICRNHRWNRDHLITVGYSNGAAMAAYGLQTGCLPGATALLFHPLWVPVARPQNQQHRQVWLSAGRHDPLVSVATVQRVADACAATGMQTTVTVTGGTHHMTPGEVLQAYQWLAPRLTTD</sequence>
<dbReference type="InterPro" id="IPR029058">
    <property type="entry name" value="AB_hydrolase_fold"/>
</dbReference>
<organism evidence="1 2">
    <name type="scientific">Levilactobacillus namurensis DSM 19117</name>
    <dbReference type="NCBI Taxonomy" id="1423773"/>
    <lineage>
        <taxon>Bacteria</taxon>
        <taxon>Bacillati</taxon>
        <taxon>Bacillota</taxon>
        <taxon>Bacilli</taxon>
        <taxon>Lactobacillales</taxon>
        <taxon>Lactobacillaceae</taxon>
        <taxon>Levilactobacillus</taxon>
    </lineage>
</organism>
<dbReference type="Gene3D" id="3.40.50.1820">
    <property type="entry name" value="alpha/beta hydrolase"/>
    <property type="match status" value="1"/>
</dbReference>
<reference evidence="1 2" key="1">
    <citation type="journal article" date="2015" name="Genome Announc.">
        <title>Expanding the biotechnology potential of lactobacilli through comparative genomics of 213 strains and associated genera.</title>
        <authorList>
            <person name="Sun Z."/>
            <person name="Harris H.M."/>
            <person name="McCann A."/>
            <person name="Guo C."/>
            <person name="Argimon S."/>
            <person name="Zhang W."/>
            <person name="Yang X."/>
            <person name="Jeffery I.B."/>
            <person name="Cooney J.C."/>
            <person name="Kagawa T.F."/>
            <person name="Liu W."/>
            <person name="Song Y."/>
            <person name="Salvetti E."/>
            <person name="Wrobel A."/>
            <person name="Rasinkangas P."/>
            <person name="Parkhill J."/>
            <person name="Rea M.C."/>
            <person name="O'Sullivan O."/>
            <person name="Ritari J."/>
            <person name="Douillard F.P."/>
            <person name="Paul Ross R."/>
            <person name="Yang R."/>
            <person name="Briner A.E."/>
            <person name="Felis G.E."/>
            <person name="de Vos W.M."/>
            <person name="Barrangou R."/>
            <person name="Klaenhammer T.R."/>
            <person name="Caufield P.W."/>
            <person name="Cui Y."/>
            <person name="Zhang H."/>
            <person name="O'Toole P.W."/>
        </authorList>
    </citation>
    <scope>NUCLEOTIDE SEQUENCE [LARGE SCALE GENOMIC DNA]</scope>
    <source>
        <strain evidence="1 2">DSM 19117</strain>
    </source>
</reference>
<name>A0A0R1JP90_9LACO</name>
<comment type="caution">
    <text evidence="1">The sequence shown here is derived from an EMBL/GenBank/DDBJ whole genome shotgun (WGS) entry which is preliminary data.</text>
</comment>
<keyword evidence="2" id="KW-1185">Reference proteome</keyword>
<dbReference type="RefSeq" id="WP_056944919.1">
    <property type="nucleotide sequence ID" value="NZ_AZDT01000064.1"/>
</dbReference>
<dbReference type="Proteomes" id="UP000051162">
    <property type="component" value="Unassembled WGS sequence"/>
</dbReference>
<proteinExistence type="predicted"/>
<dbReference type="OrthoDB" id="9796570at2"/>
<protein>
    <submittedName>
        <fullName evidence="1">Esterase</fullName>
    </submittedName>
</protein>
<accession>A0A0R1JP90</accession>
<dbReference type="STRING" id="1423773.FD30_GL000932"/>
<dbReference type="GeneID" id="84782040"/>
<dbReference type="EMBL" id="AZDT01000064">
    <property type="protein sequence ID" value="KRK72984.1"/>
    <property type="molecule type" value="Genomic_DNA"/>
</dbReference>
<dbReference type="AlphaFoldDB" id="A0A0R1JP90"/>
<dbReference type="SUPFAM" id="SSF53474">
    <property type="entry name" value="alpha/beta-Hydrolases"/>
    <property type="match status" value="1"/>
</dbReference>
<dbReference type="PATRIC" id="fig|1423773.3.peg.958"/>